<dbReference type="AlphaFoldDB" id="A0A7S4LLK1"/>
<dbReference type="Gene3D" id="3.40.50.1110">
    <property type="entry name" value="SGNH hydrolase"/>
    <property type="match status" value="1"/>
</dbReference>
<dbReference type="EMBL" id="HBJA01140599">
    <property type="protein sequence ID" value="CAE0837079.1"/>
    <property type="molecule type" value="Transcribed_RNA"/>
</dbReference>
<accession>A0A7S4LLK1</accession>
<evidence type="ECO:0000313" key="1">
    <source>
        <dbReference type="EMBL" id="CAE0837079.1"/>
    </source>
</evidence>
<sequence>MQYGSMQDAENQVKFYYDQYHGHAVHKIEAVHEQLRSVHKTVVFFAGDSSLDNKYWVDNVTGAINGYEKVLPDMKQDVCYWLNSECVARGQERWCCLNTAVEATTLNDRAWGRLLEQDRFIQDHITSDDYLVVSIGGNDIVLQPLLCTILNLLPLVCCTPQCCLDRCGCACPPNLHMDCGCCGCGVAGCLTGLCGCPPGLGYFVDLFKNRVQNYVARLVQKRKPKAVVVCMIYYPDEKSGDGWADQALGCLGYNRDPSRLQCAIRTLFRLATEKISIPGTRVVGFPIFQHLNGRDPQDYIARVEPSAAGGRKMARALMDVLVGLEAQAQ</sequence>
<name>A0A7S4LLK1_9EUGL</name>
<dbReference type="InterPro" id="IPR036514">
    <property type="entry name" value="SGNH_hydro_sf"/>
</dbReference>
<reference evidence="1" key="1">
    <citation type="submission" date="2021-01" db="EMBL/GenBank/DDBJ databases">
        <authorList>
            <person name="Corre E."/>
            <person name="Pelletier E."/>
            <person name="Niang G."/>
            <person name="Scheremetjew M."/>
            <person name="Finn R."/>
            <person name="Kale V."/>
            <person name="Holt S."/>
            <person name="Cochrane G."/>
            <person name="Meng A."/>
            <person name="Brown T."/>
            <person name="Cohen L."/>
        </authorList>
    </citation>
    <scope>NUCLEOTIDE SEQUENCE</scope>
    <source>
        <strain evidence="1">CCMP1594</strain>
    </source>
</reference>
<gene>
    <name evidence="1" type="ORF">EGYM00163_LOCUS48448</name>
</gene>
<organism evidence="1">
    <name type="scientific">Eutreptiella gymnastica</name>
    <dbReference type="NCBI Taxonomy" id="73025"/>
    <lineage>
        <taxon>Eukaryota</taxon>
        <taxon>Discoba</taxon>
        <taxon>Euglenozoa</taxon>
        <taxon>Euglenida</taxon>
        <taxon>Spirocuta</taxon>
        <taxon>Euglenophyceae</taxon>
        <taxon>Eutreptiales</taxon>
        <taxon>Eutreptiaceae</taxon>
        <taxon>Eutreptiella</taxon>
    </lineage>
</organism>
<evidence type="ECO:0008006" key="2">
    <source>
        <dbReference type="Google" id="ProtNLM"/>
    </source>
</evidence>
<protein>
    <recommendedName>
        <fullName evidence="2">SGNH hydrolase-type esterase domain-containing protein</fullName>
    </recommendedName>
</protein>
<dbReference type="SUPFAM" id="SSF52266">
    <property type="entry name" value="SGNH hydrolase"/>
    <property type="match status" value="1"/>
</dbReference>
<proteinExistence type="predicted"/>